<dbReference type="InterPro" id="IPR050182">
    <property type="entry name" value="Cytochrome_P450_fam2"/>
</dbReference>
<dbReference type="Proteomes" id="UP001445076">
    <property type="component" value="Unassembled WGS sequence"/>
</dbReference>
<dbReference type="GO" id="GO:0008395">
    <property type="term" value="F:steroid hydroxylase activity"/>
    <property type="evidence" value="ECO:0007669"/>
    <property type="project" value="TreeGrafter"/>
</dbReference>
<reference evidence="5 6" key="1">
    <citation type="journal article" date="2024" name="BMC Genomics">
        <title>Genome assembly of redclaw crayfish (Cherax quadricarinatus) provides insights into its immune adaptation and hypoxia tolerance.</title>
        <authorList>
            <person name="Liu Z."/>
            <person name="Zheng J."/>
            <person name="Li H."/>
            <person name="Fang K."/>
            <person name="Wang S."/>
            <person name="He J."/>
            <person name="Zhou D."/>
            <person name="Weng S."/>
            <person name="Chi M."/>
            <person name="Gu Z."/>
            <person name="He J."/>
            <person name="Li F."/>
            <person name="Wang M."/>
        </authorList>
    </citation>
    <scope>NUCLEOTIDE SEQUENCE [LARGE SCALE GENOMIC DNA]</scope>
    <source>
        <strain evidence="5">ZL_2023a</strain>
    </source>
</reference>
<dbReference type="EMBL" id="JARKIK010000034">
    <property type="protein sequence ID" value="KAK8740273.1"/>
    <property type="molecule type" value="Genomic_DNA"/>
</dbReference>
<dbReference type="AlphaFoldDB" id="A0AAW0XLR1"/>
<accession>A0AAW0XLR1</accession>
<proteinExistence type="inferred from homology"/>
<keyword evidence="3" id="KW-0408">Iron</keyword>
<dbReference type="InterPro" id="IPR002401">
    <property type="entry name" value="Cyt_P450_E_grp-I"/>
</dbReference>
<dbReference type="GO" id="GO:0006082">
    <property type="term" value="P:organic acid metabolic process"/>
    <property type="evidence" value="ECO:0007669"/>
    <property type="project" value="TreeGrafter"/>
</dbReference>
<dbReference type="PRINTS" id="PR00463">
    <property type="entry name" value="EP450I"/>
</dbReference>
<dbReference type="GO" id="GO:0006805">
    <property type="term" value="P:xenobiotic metabolic process"/>
    <property type="evidence" value="ECO:0007669"/>
    <property type="project" value="TreeGrafter"/>
</dbReference>
<dbReference type="InterPro" id="IPR036396">
    <property type="entry name" value="Cyt_P450_sf"/>
</dbReference>
<dbReference type="GO" id="GO:0016712">
    <property type="term" value="F:oxidoreductase activity, acting on paired donors, with incorporation or reduction of molecular oxygen, reduced flavin or flavoprotein as one donor, and incorporation of one atom of oxygen"/>
    <property type="evidence" value="ECO:0007669"/>
    <property type="project" value="TreeGrafter"/>
</dbReference>
<comment type="similarity">
    <text evidence="1">Belongs to the cytochrome P450 family.</text>
</comment>
<evidence type="ECO:0008006" key="7">
    <source>
        <dbReference type="Google" id="ProtNLM"/>
    </source>
</evidence>
<protein>
    <recommendedName>
        <fullName evidence="7">Cytochrome P450</fullName>
    </recommendedName>
</protein>
<organism evidence="5 6">
    <name type="scientific">Cherax quadricarinatus</name>
    <name type="common">Australian red claw crayfish</name>
    <dbReference type="NCBI Taxonomy" id="27406"/>
    <lineage>
        <taxon>Eukaryota</taxon>
        <taxon>Metazoa</taxon>
        <taxon>Ecdysozoa</taxon>
        <taxon>Arthropoda</taxon>
        <taxon>Crustacea</taxon>
        <taxon>Multicrustacea</taxon>
        <taxon>Malacostraca</taxon>
        <taxon>Eumalacostraca</taxon>
        <taxon>Eucarida</taxon>
        <taxon>Decapoda</taxon>
        <taxon>Pleocyemata</taxon>
        <taxon>Astacidea</taxon>
        <taxon>Parastacoidea</taxon>
        <taxon>Parastacidae</taxon>
        <taxon>Cherax</taxon>
    </lineage>
</organism>
<evidence type="ECO:0000313" key="5">
    <source>
        <dbReference type="EMBL" id="KAK8740273.1"/>
    </source>
</evidence>
<keyword evidence="4" id="KW-0503">Monooxygenase</keyword>
<dbReference type="InterPro" id="IPR001128">
    <property type="entry name" value="Cyt_P450"/>
</dbReference>
<gene>
    <name evidence="5" type="ORF">OTU49_003138</name>
</gene>
<keyword evidence="6" id="KW-1185">Reference proteome</keyword>
<dbReference type="GO" id="GO:0005506">
    <property type="term" value="F:iron ion binding"/>
    <property type="evidence" value="ECO:0007669"/>
    <property type="project" value="InterPro"/>
</dbReference>
<dbReference type="Gene3D" id="1.10.630.10">
    <property type="entry name" value="Cytochrome P450"/>
    <property type="match status" value="1"/>
</dbReference>
<dbReference type="PANTHER" id="PTHR24300">
    <property type="entry name" value="CYTOCHROME P450 508A4-RELATED"/>
    <property type="match status" value="1"/>
</dbReference>
<dbReference type="SUPFAM" id="SSF48264">
    <property type="entry name" value="Cytochrome P450"/>
    <property type="match status" value="1"/>
</dbReference>
<evidence type="ECO:0000256" key="1">
    <source>
        <dbReference type="ARBA" id="ARBA00010617"/>
    </source>
</evidence>
<evidence type="ECO:0000256" key="3">
    <source>
        <dbReference type="ARBA" id="ARBA00023004"/>
    </source>
</evidence>
<feature type="non-terminal residue" evidence="5">
    <location>
        <position position="272"/>
    </location>
</feature>
<keyword evidence="2" id="KW-0479">Metal-binding</keyword>
<evidence type="ECO:0000313" key="6">
    <source>
        <dbReference type="Proteomes" id="UP001445076"/>
    </source>
</evidence>
<dbReference type="GO" id="GO:0005737">
    <property type="term" value="C:cytoplasm"/>
    <property type="evidence" value="ECO:0007669"/>
    <property type="project" value="TreeGrafter"/>
</dbReference>
<comment type="caution">
    <text evidence="5">The sequence shown here is derived from an EMBL/GenBank/DDBJ whole genome shotgun (WGS) entry which is preliminary data.</text>
</comment>
<name>A0AAW0XLR1_CHEQU</name>
<keyword evidence="4" id="KW-0560">Oxidoreductase</keyword>
<evidence type="ECO:0000256" key="4">
    <source>
        <dbReference type="ARBA" id="ARBA00023033"/>
    </source>
</evidence>
<dbReference type="Pfam" id="PF00067">
    <property type="entry name" value="p450"/>
    <property type="match status" value="1"/>
</dbReference>
<evidence type="ECO:0000256" key="2">
    <source>
        <dbReference type="ARBA" id="ARBA00022723"/>
    </source>
</evidence>
<dbReference type="GO" id="GO:0020037">
    <property type="term" value="F:heme binding"/>
    <property type="evidence" value="ECO:0007669"/>
    <property type="project" value="InterPro"/>
</dbReference>
<dbReference type="PANTHER" id="PTHR24300:SF403">
    <property type="entry name" value="CYTOCHROME P450 306A1"/>
    <property type="match status" value="1"/>
</dbReference>
<sequence>MWTTVTLIVTVLIFLFYKSNYRPPNFPSGPLVLPLLGNVVSILLYTPQVAIQKMADKYGGIFSFKTFGKWTVVLTDLKLMRTAMADLTFSDRIDLLLFNERDKIIMGKESDPLGIIGTNGEVWKNQRRFTLRTLKDLGFGRRSIEPIMKSELEELLEYFTQRQGQKLDIGLLFNRSIVNVIWALVIGKRFSHSDARLQELVDKVQKMIRTFNPFHPALQIRWIKKIFPNLKIIRETEGYMTDLLRFIEEQIEQYDKETGGAVDSSNYIGAYL</sequence>